<evidence type="ECO:0000256" key="2">
    <source>
        <dbReference type="HAMAP-Rule" id="MF_00048"/>
    </source>
</evidence>
<dbReference type="PANTHER" id="PTHR34039:SF1">
    <property type="entry name" value="UPF0102 PROTEIN YRAN"/>
    <property type="match status" value="1"/>
</dbReference>
<dbReference type="NCBIfam" id="TIGR00252">
    <property type="entry name" value="YraN family protein"/>
    <property type="match status" value="1"/>
</dbReference>
<dbReference type="SUPFAM" id="SSF52980">
    <property type="entry name" value="Restriction endonuclease-like"/>
    <property type="match status" value="1"/>
</dbReference>
<gene>
    <name evidence="3" type="ORF">AAA083_04715</name>
</gene>
<dbReference type="PANTHER" id="PTHR34039">
    <property type="entry name" value="UPF0102 PROTEIN YRAN"/>
    <property type="match status" value="1"/>
</dbReference>
<name>A0ABV1JB10_9ACTN</name>
<protein>
    <recommendedName>
        <fullName evidence="2">UPF0102 protein AAA083_04715</fullName>
    </recommendedName>
</protein>
<evidence type="ECO:0000313" key="3">
    <source>
        <dbReference type="EMBL" id="MEQ3362275.1"/>
    </source>
</evidence>
<dbReference type="CDD" id="cd20736">
    <property type="entry name" value="PoNe_Nuclease"/>
    <property type="match status" value="1"/>
</dbReference>
<keyword evidence="4" id="KW-1185">Reference proteome</keyword>
<reference evidence="3 4" key="1">
    <citation type="submission" date="2024-04" db="EMBL/GenBank/DDBJ databases">
        <title>Human intestinal bacterial collection.</title>
        <authorList>
            <person name="Pauvert C."/>
            <person name="Hitch T.C.A."/>
            <person name="Clavel T."/>
        </authorList>
    </citation>
    <scope>NUCLEOTIDE SEQUENCE [LARGE SCALE GENOMIC DNA]</scope>
    <source>
        <strain evidence="3 4">CLA-KB-H42</strain>
    </source>
</reference>
<dbReference type="Pfam" id="PF02021">
    <property type="entry name" value="UPF0102"/>
    <property type="match status" value="1"/>
</dbReference>
<proteinExistence type="inferred from homology"/>
<dbReference type="NCBIfam" id="NF009154">
    <property type="entry name" value="PRK12497.3-3"/>
    <property type="match status" value="1"/>
</dbReference>
<dbReference type="InterPro" id="IPR011335">
    <property type="entry name" value="Restrct_endonuc-II-like"/>
</dbReference>
<comment type="similarity">
    <text evidence="1 2">Belongs to the UPF0102 family.</text>
</comment>
<accession>A0ABV1JB10</accession>
<dbReference type="HAMAP" id="MF_00048">
    <property type="entry name" value="UPF0102"/>
    <property type="match status" value="1"/>
</dbReference>
<comment type="caution">
    <text evidence="3">The sequence shown here is derived from an EMBL/GenBank/DDBJ whole genome shotgun (WGS) entry which is preliminary data.</text>
</comment>
<organism evidence="3 4">
    <name type="scientific">Raoultibacter massiliensis</name>
    <dbReference type="NCBI Taxonomy" id="1852371"/>
    <lineage>
        <taxon>Bacteria</taxon>
        <taxon>Bacillati</taxon>
        <taxon>Actinomycetota</taxon>
        <taxon>Coriobacteriia</taxon>
        <taxon>Eggerthellales</taxon>
        <taxon>Eggerthellaceae</taxon>
        <taxon>Raoultibacter</taxon>
    </lineage>
</organism>
<dbReference type="RefSeq" id="WP_102374784.1">
    <property type="nucleotide sequence ID" value="NZ_JBBNOP010000003.1"/>
</dbReference>
<dbReference type="EMBL" id="JBBNOP010000003">
    <property type="protein sequence ID" value="MEQ3362275.1"/>
    <property type="molecule type" value="Genomic_DNA"/>
</dbReference>
<dbReference type="InterPro" id="IPR011856">
    <property type="entry name" value="tRNA_endonuc-like_dom_sf"/>
</dbReference>
<evidence type="ECO:0000313" key="4">
    <source>
        <dbReference type="Proteomes" id="UP001487305"/>
    </source>
</evidence>
<dbReference type="NCBIfam" id="NF009150">
    <property type="entry name" value="PRK12497.1-3"/>
    <property type="match status" value="1"/>
</dbReference>
<dbReference type="Gene3D" id="3.40.1350.10">
    <property type="match status" value="1"/>
</dbReference>
<evidence type="ECO:0000256" key="1">
    <source>
        <dbReference type="ARBA" id="ARBA00006738"/>
    </source>
</evidence>
<sequence>MVTETIAEKQVFGSSAEAAGEDAFAKGEAIVDESALGNEETFRDEACEGRKTSRNIELGRRGEEAAARFLEKRGFEILERNWTCSAGEADIIAQDDDVLVFVEVKTRSNIDKGLPEEAVDRKKRERYERIAASYLAAYDAVDIAVRFDVVSILAIGSDRAFLRHHANAFSLGE</sequence>
<dbReference type="Proteomes" id="UP001487305">
    <property type="component" value="Unassembled WGS sequence"/>
</dbReference>
<dbReference type="InterPro" id="IPR003509">
    <property type="entry name" value="UPF0102_YraN-like"/>
</dbReference>